<evidence type="ECO:0000256" key="5">
    <source>
        <dbReference type="ARBA" id="ARBA00022989"/>
    </source>
</evidence>
<dbReference type="EMBL" id="CP012559">
    <property type="protein sequence ID" value="ALB29299.1"/>
    <property type="molecule type" value="Genomic_DNA"/>
</dbReference>
<organism evidence="12 13">
    <name type="scientific">Companilactobacillus heilongjiangensis</name>
    <dbReference type="NCBI Taxonomy" id="1074467"/>
    <lineage>
        <taxon>Bacteria</taxon>
        <taxon>Bacillati</taxon>
        <taxon>Bacillota</taxon>
        <taxon>Bacilli</taxon>
        <taxon>Lactobacillales</taxon>
        <taxon>Lactobacillaceae</taxon>
        <taxon>Companilactobacillus</taxon>
    </lineage>
</organism>
<evidence type="ECO:0000313" key="12">
    <source>
        <dbReference type="EMBL" id="ALB29299.1"/>
    </source>
</evidence>
<gene>
    <name evidence="12" type="ORF">JP39_07975</name>
</gene>
<keyword evidence="6" id="KW-0915">Sodium</keyword>
<feature type="transmembrane region" description="Helical" evidence="10">
    <location>
        <begin position="384"/>
        <end position="407"/>
    </location>
</feature>
<keyword evidence="7" id="KW-0406">Ion transport</keyword>
<evidence type="ECO:0000256" key="1">
    <source>
        <dbReference type="ARBA" id="ARBA00004651"/>
    </source>
</evidence>
<evidence type="ECO:0000256" key="2">
    <source>
        <dbReference type="ARBA" id="ARBA00022448"/>
    </source>
</evidence>
<protein>
    <submittedName>
        <fullName evidence="12">Sodium:proton antiporter</fullName>
    </submittedName>
</protein>
<dbReference type="STRING" id="1074467.JP39_07975"/>
<evidence type="ECO:0000256" key="8">
    <source>
        <dbReference type="ARBA" id="ARBA00023136"/>
    </source>
</evidence>
<feature type="transmembrane region" description="Helical" evidence="10">
    <location>
        <begin position="27"/>
        <end position="46"/>
    </location>
</feature>
<dbReference type="Gene3D" id="6.10.140.1330">
    <property type="match status" value="1"/>
</dbReference>
<name>A0A0K2LDC0_9LACO</name>
<dbReference type="AlphaFoldDB" id="A0A0K2LDC0"/>
<feature type="transmembrane region" description="Helical" evidence="10">
    <location>
        <begin position="114"/>
        <end position="139"/>
    </location>
</feature>
<keyword evidence="9" id="KW-0739">Sodium transport</keyword>
<accession>A0A0K2LDC0</accession>
<dbReference type="GO" id="GO:0005886">
    <property type="term" value="C:plasma membrane"/>
    <property type="evidence" value="ECO:0007669"/>
    <property type="project" value="UniProtKB-SubCell"/>
</dbReference>
<feature type="transmembrane region" description="Helical" evidence="10">
    <location>
        <begin position="228"/>
        <end position="254"/>
    </location>
</feature>
<dbReference type="InterPro" id="IPR006153">
    <property type="entry name" value="Cation/H_exchanger_TM"/>
</dbReference>
<dbReference type="Pfam" id="PF00999">
    <property type="entry name" value="Na_H_Exchanger"/>
    <property type="match status" value="1"/>
</dbReference>
<evidence type="ECO:0000256" key="3">
    <source>
        <dbReference type="ARBA" id="ARBA00022475"/>
    </source>
</evidence>
<evidence type="ECO:0000256" key="7">
    <source>
        <dbReference type="ARBA" id="ARBA00023065"/>
    </source>
</evidence>
<dbReference type="PANTHER" id="PTHR10110:SF86">
    <property type="entry name" value="SODIUM_HYDROGEN EXCHANGER 7"/>
    <property type="match status" value="1"/>
</dbReference>
<keyword evidence="3" id="KW-1003">Cell membrane</keyword>
<evidence type="ECO:0000256" key="4">
    <source>
        <dbReference type="ARBA" id="ARBA00022692"/>
    </source>
</evidence>
<keyword evidence="2" id="KW-0813">Transport</keyword>
<evidence type="ECO:0000259" key="11">
    <source>
        <dbReference type="Pfam" id="PF00999"/>
    </source>
</evidence>
<dbReference type="GO" id="GO:0015385">
    <property type="term" value="F:sodium:proton antiporter activity"/>
    <property type="evidence" value="ECO:0007669"/>
    <property type="project" value="InterPro"/>
</dbReference>
<dbReference type="RefSeq" id="WP_041501728.1">
    <property type="nucleotide sequence ID" value="NZ_BJDV01000002.1"/>
</dbReference>
<keyword evidence="13" id="KW-1185">Reference proteome</keyword>
<dbReference type="GO" id="GO:0015386">
    <property type="term" value="F:potassium:proton antiporter activity"/>
    <property type="evidence" value="ECO:0007669"/>
    <property type="project" value="TreeGrafter"/>
</dbReference>
<dbReference type="GO" id="GO:0098719">
    <property type="term" value="P:sodium ion import across plasma membrane"/>
    <property type="evidence" value="ECO:0007669"/>
    <property type="project" value="TreeGrafter"/>
</dbReference>
<keyword evidence="8 10" id="KW-0472">Membrane</keyword>
<feature type="transmembrane region" description="Helical" evidence="10">
    <location>
        <begin position="85"/>
        <end position="107"/>
    </location>
</feature>
<dbReference type="Proteomes" id="UP000061546">
    <property type="component" value="Chromosome"/>
</dbReference>
<evidence type="ECO:0000256" key="6">
    <source>
        <dbReference type="ARBA" id="ARBA00023053"/>
    </source>
</evidence>
<keyword evidence="4 10" id="KW-0812">Transmembrane</keyword>
<dbReference type="PANTHER" id="PTHR10110">
    <property type="entry name" value="SODIUM/HYDROGEN EXCHANGER"/>
    <property type="match status" value="1"/>
</dbReference>
<feature type="transmembrane region" description="Helical" evidence="10">
    <location>
        <begin position="159"/>
        <end position="177"/>
    </location>
</feature>
<comment type="subcellular location">
    <subcellularLocation>
        <location evidence="1">Cell membrane</location>
        <topology evidence="1">Multi-pass membrane protein</topology>
    </subcellularLocation>
</comment>
<sequence>METVFLILLLLAAVVVANIISGKFSKIPIAFIQIAAGLVLSFIPIYSHFELEPEVFLLVIISVLMFNDGQHTSLSRLTHQFGTTFSLSVELAIISILIVGFITHSLITSMPLALAFALGAIITPTDAVAVGSITSNMLVPTEVMGTLENESLFNDASGIVALNLAIGAAVTGQFSLLNGIGNFMYVFFGGIILGGILGAFIVALRLRLINMHVDTPSVMVPFTLLTPFVVYLIAEAVGVSGILAVVVTGLMHGIQQNRLRLTSSRLQIVMTSTWQIVSSILNGIVFVLLGLSLPKVIIDLHERNTSSVAILLGIGILLYAIMTALRYLWTVLDLARIRAWDKKEKQANSTIMALSGVHGTITLAMAFSLPLKLNGQPFPYRTDIIFVAAIVILTSLLVPTFVLPFLLPQQVNKYSEEELAHAKIEMVDNAIVSLQTQHGQDVNTSQVINILDGQRTIEGHIDKAKLNIIFDNCFELEQQAINEMLENNEIDELNANLYMRVAKRTIVQYQQTDWQRFTLAVRFGILERFSPSKKARKRRKIFHQMKHHQADNRSDMIKRNRQMWQQMAITEKKPFERITSYLAQSLVNNHENSREINLVRRAYDERHRRLTRSFVEDENFKDEQNELLIEAFQQENNYIQSKIATKEFSTELGSALYEQISTDQLVYLQSVNEE</sequence>
<feature type="transmembrane region" description="Helical" evidence="10">
    <location>
        <begin position="184"/>
        <end position="208"/>
    </location>
</feature>
<reference evidence="12 13" key="1">
    <citation type="submission" date="2015-08" db="EMBL/GenBank/DDBJ databases">
        <title>Genomic sequence of Lactobacillus heilongjiangensis DSM 28069, isolated from Chinese traditional pickle.</title>
        <authorList>
            <person name="Jiang X."/>
            <person name="Zheng B."/>
            <person name="Cheng H."/>
        </authorList>
    </citation>
    <scope>NUCLEOTIDE SEQUENCE [LARGE SCALE GENOMIC DNA]</scope>
    <source>
        <strain evidence="12 13">DSM 28069</strain>
    </source>
</reference>
<proteinExistence type="predicted"/>
<dbReference type="KEGG" id="lhi:JP39_07975"/>
<dbReference type="OrthoDB" id="9809206at2"/>
<evidence type="ECO:0000256" key="9">
    <source>
        <dbReference type="ARBA" id="ARBA00023201"/>
    </source>
</evidence>
<dbReference type="InterPro" id="IPR018422">
    <property type="entry name" value="Cation/H_exchanger_CPA1"/>
</dbReference>
<evidence type="ECO:0000256" key="10">
    <source>
        <dbReference type="SAM" id="Phobius"/>
    </source>
</evidence>
<dbReference type="GO" id="GO:0051453">
    <property type="term" value="P:regulation of intracellular pH"/>
    <property type="evidence" value="ECO:0007669"/>
    <property type="project" value="TreeGrafter"/>
</dbReference>
<evidence type="ECO:0000313" key="13">
    <source>
        <dbReference type="Proteomes" id="UP000061546"/>
    </source>
</evidence>
<feature type="transmembrane region" description="Helical" evidence="10">
    <location>
        <begin position="350"/>
        <end position="369"/>
    </location>
</feature>
<feature type="transmembrane region" description="Helical" evidence="10">
    <location>
        <begin position="309"/>
        <end position="329"/>
    </location>
</feature>
<keyword evidence="5 10" id="KW-1133">Transmembrane helix</keyword>
<feature type="domain" description="Cation/H+ exchanger transmembrane" evidence="11">
    <location>
        <begin position="13"/>
        <end position="407"/>
    </location>
</feature>
<feature type="transmembrane region" description="Helical" evidence="10">
    <location>
        <begin position="266"/>
        <end position="289"/>
    </location>
</feature>